<proteinExistence type="predicted"/>
<keyword evidence="2" id="KW-1185">Reference proteome</keyword>
<dbReference type="KEGG" id="cai:Caci_2634"/>
<dbReference type="EMBL" id="CP001700">
    <property type="protein sequence ID" value="ACU71551.1"/>
    <property type="molecule type" value="Genomic_DNA"/>
</dbReference>
<evidence type="ECO:0000313" key="2">
    <source>
        <dbReference type="Proteomes" id="UP000000851"/>
    </source>
</evidence>
<protein>
    <submittedName>
        <fullName evidence="1">Uncharacterized protein</fullName>
    </submittedName>
</protein>
<organism evidence="1 2">
    <name type="scientific">Catenulispora acidiphila (strain DSM 44928 / JCM 14897 / NBRC 102108 / NRRL B-24433 / ID139908)</name>
    <dbReference type="NCBI Taxonomy" id="479433"/>
    <lineage>
        <taxon>Bacteria</taxon>
        <taxon>Bacillati</taxon>
        <taxon>Actinomycetota</taxon>
        <taxon>Actinomycetes</taxon>
        <taxon>Catenulisporales</taxon>
        <taxon>Catenulisporaceae</taxon>
        <taxon>Catenulispora</taxon>
    </lineage>
</organism>
<accession>C7PZ94</accession>
<evidence type="ECO:0000313" key="1">
    <source>
        <dbReference type="EMBL" id="ACU71551.1"/>
    </source>
</evidence>
<gene>
    <name evidence="1" type="ordered locus">Caci_2634</name>
</gene>
<reference evidence="1 2" key="1">
    <citation type="journal article" date="2009" name="Stand. Genomic Sci.">
        <title>Complete genome sequence of Catenulispora acidiphila type strain (ID 139908).</title>
        <authorList>
            <person name="Copeland A."/>
            <person name="Lapidus A."/>
            <person name="Glavina Del Rio T."/>
            <person name="Nolan M."/>
            <person name="Lucas S."/>
            <person name="Chen F."/>
            <person name="Tice H."/>
            <person name="Cheng J.F."/>
            <person name="Bruce D."/>
            <person name="Goodwin L."/>
            <person name="Pitluck S."/>
            <person name="Mikhailova N."/>
            <person name="Pati A."/>
            <person name="Ivanova N."/>
            <person name="Mavromatis K."/>
            <person name="Chen A."/>
            <person name="Palaniappan K."/>
            <person name="Chain P."/>
            <person name="Land M."/>
            <person name="Hauser L."/>
            <person name="Chang Y.J."/>
            <person name="Jeffries C.D."/>
            <person name="Chertkov O."/>
            <person name="Brettin T."/>
            <person name="Detter J.C."/>
            <person name="Han C."/>
            <person name="Ali Z."/>
            <person name="Tindall B.J."/>
            <person name="Goker M."/>
            <person name="Bristow J."/>
            <person name="Eisen J.A."/>
            <person name="Markowitz V."/>
            <person name="Hugenholtz P."/>
            <person name="Kyrpides N.C."/>
            <person name="Klenk H.P."/>
        </authorList>
    </citation>
    <scope>NUCLEOTIDE SEQUENCE [LARGE SCALE GENOMIC DNA]</scope>
    <source>
        <strain evidence="2">DSM 44928 / JCM 14897 / NBRC 102108 / NRRL B-24433 / ID139908</strain>
    </source>
</reference>
<sequence>MSSPRGQRSPEPTAAPGDAVQMAEQLVAGAWMAELYAAVHDAEAALRAALHLRATARAKVRAAQRAGDPERIVEAQRELELTEHDLAEADATFSGVSELLARELNDQPSATRVRILPNLPATAA</sequence>
<dbReference type="HOGENOM" id="CLU_1999793_0_0_11"/>
<name>C7PZ94_CATAD</name>
<dbReference type="AlphaFoldDB" id="C7PZ94"/>
<dbReference type="Proteomes" id="UP000000851">
    <property type="component" value="Chromosome"/>
</dbReference>
<dbReference type="InParanoid" id="C7PZ94"/>
<dbReference type="RefSeq" id="WP_012786844.1">
    <property type="nucleotide sequence ID" value="NC_013131.1"/>
</dbReference>
<dbReference type="STRING" id="479433.Caci_2634"/>